<organism evidence="1 2">
    <name type="scientific">Pluteus cervinus</name>
    <dbReference type="NCBI Taxonomy" id="181527"/>
    <lineage>
        <taxon>Eukaryota</taxon>
        <taxon>Fungi</taxon>
        <taxon>Dikarya</taxon>
        <taxon>Basidiomycota</taxon>
        <taxon>Agaricomycotina</taxon>
        <taxon>Agaricomycetes</taxon>
        <taxon>Agaricomycetidae</taxon>
        <taxon>Agaricales</taxon>
        <taxon>Pluteineae</taxon>
        <taxon>Pluteaceae</taxon>
        <taxon>Pluteus</taxon>
    </lineage>
</organism>
<proteinExistence type="predicted"/>
<reference evidence="1 2" key="1">
    <citation type="journal article" date="2019" name="Nat. Ecol. Evol.">
        <title>Megaphylogeny resolves global patterns of mushroom evolution.</title>
        <authorList>
            <person name="Varga T."/>
            <person name="Krizsan K."/>
            <person name="Foldi C."/>
            <person name="Dima B."/>
            <person name="Sanchez-Garcia M."/>
            <person name="Sanchez-Ramirez S."/>
            <person name="Szollosi G.J."/>
            <person name="Szarkandi J.G."/>
            <person name="Papp V."/>
            <person name="Albert L."/>
            <person name="Andreopoulos W."/>
            <person name="Angelini C."/>
            <person name="Antonin V."/>
            <person name="Barry K.W."/>
            <person name="Bougher N.L."/>
            <person name="Buchanan P."/>
            <person name="Buyck B."/>
            <person name="Bense V."/>
            <person name="Catcheside P."/>
            <person name="Chovatia M."/>
            <person name="Cooper J."/>
            <person name="Damon W."/>
            <person name="Desjardin D."/>
            <person name="Finy P."/>
            <person name="Geml J."/>
            <person name="Haridas S."/>
            <person name="Hughes K."/>
            <person name="Justo A."/>
            <person name="Karasinski D."/>
            <person name="Kautmanova I."/>
            <person name="Kiss B."/>
            <person name="Kocsube S."/>
            <person name="Kotiranta H."/>
            <person name="LaButti K.M."/>
            <person name="Lechner B.E."/>
            <person name="Liimatainen K."/>
            <person name="Lipzen A."/>
            <person name="Lukacs Z."/>
            <person name="Mihaltcheva S."/>
            <person name="Morgado L.N."/>
            <person name="Niskanen T."/>
            <person name="Noordeloos M.E."/>
            <person name="Ohm R.A."/>
            <person name="Ortiz-Santana B."/>
            <person name="Ovrebo C."/>
            <person name="Racz N."/>
            <person name="Riley R."/>
            <person name="Savchenko A."/>
            <person name="Shiryaev A."/>
            <person name="Soop K."/>
            <person name="Spirin V."/>
            <person name="Szebenyi C."/>
            <person name="Tomsovsky M."/>
            <person name="Tulloss R.E."/>
            <person name="Uehling J."/>
            <person name="Grigoriev I.V."/>
            <person name="Vagvolgyi C."/>
            <person name="Papp T."/>
            <person name="Martin F.M."/>
            <person name="Miettinen O."/>
            <person name="Hibbett D.S."/>
            <person name="Nagy L.G."/>
        </authorList>
    </citation>
    <scope>NUCLEOTIDE SEQUENCE [LARGE SCALE GENOMIC DNA]</scope>
    <source>
        <strain evidence="1 2">NL-1719</strain>
    </source>
</reference>
<evidence type="ECO:0000313" key="1">
    <source>
        <dbReference type="EMBL" id="TFK64182.1"/>
    </source>
</evidence>
<accession>A0ACD3AF11</accession>
<dbReference type="Proteomes" id="UP000308600">
    <property type="component" value="Unassembled WGS sequence"/>
</dbReference>
<name>A0ACD3AF11_9AGAR</name>
<evidence type="ECO:0000313" key="2">
    <source>
        <dbReference type="Proteomes" id="UP000308600"/>
    </source>
</evidence>
<protein>
    <submittedName>
        <fullName evidence="1">Uncharacterized protein</fullName>
    </submittedName>
</protein>
<keyword evidence="2" id="KW-1185">Reference proteome</keyword>
<sequence length="315" mass="34483">MTTPQGTHDRSDPTSSAQPSIGEPSAIGSSNLITIAAPAPSSPVTTAGWFMLRVLVCALTFGLPYHYLQWNGSRTSTSLDSRSRHGKWYMLCRGRQSRQRSAARMPIARDSGANNADTDNVADNASMDWNDFDDQFATTWIVTNGTSMAFIGLGVTLLQIGDIATYGVTRTAALLGLLFAFASVICGCINYFHRKTLWSIWKGYRSSWLLKTQRNNDHSKLLLFWTLITLPTSLVIWSIVHLIGSILVYSTFAGQPQTAAPTVPVPLVYNILPLVVTLILTILLSIIYAIVLGGRRAFDSHDQEHIAIQHLSAAA</sequence>
<dbReference type="EMBL" id="ML208486">
    <property type="protein sequence ID" value="TFK64182.1"/>
    <property type="molecule type" value="Genomic_DNA"/>
</dbReference>
<gene>
    <name evidence="1" type="ORF">BDN72DRAFT_881666</name>
</gene>